<dbReference type="AlphaFoldDB" id="A0A1I5SIA9"/>
<dbReference type="RefSeq" id="WP_169064483.1">
    <property type="nucleotide sequence ID" value="NZ_FOWQ01000007.1"/>
</dbReference>
<gene>
    <name evidence="2" type="ORF">SAMN05660464_3994</name>
</gene>
<organism evidence="2 3">
    <name type="scientific">Geodermatophilus dictyosporus</name>
    <dbReference type="NCBI Taxonomy" id="1523247"/>
    <lineage>
        <taxon>Bacteria</taxon>
        <taxon>Bacillati</taxon>
        <taxon>Actinomycetota</taxon>
        <taxon>Actinomycetes</taxon>
        <taxon>Geodermatophilales</taxon>
        <taxon>Geodermatophilaceae</taxon>
        <taxon>Geodermatophilus</taxon>
    </lineage>
</organism>
<name>A0A1I5SIA9_9ACTN</name>
<evidence type="ECO:0000313" key="3">
    <source>
        <dbReference type="Proteomes" id="UP000198857"/>
    </source>
</evidence>
<evidence type="ECO:0000313" key="2">
    <source>
        <dbReference type="EMBL" id="SFP70391.1"/>
    </source>
</evidence>
<evidence type="ECO:0000256" key="1">
    <source>
        <dbReference type="SAM" id="MobiDB-lite"/>
    </source>
</evidence>
<keyword evidence="3" id="KW-1185">Reference proteome</keyword>
<feature type="region of interest" description="Disordered" evidence="1">
    <location>
        <begin position="1"/>
        <end position="55"/>
    </location>
</feature>
<dbReference type="STRING" id="1523247.SAMN05660464_3994"/>
<protein>
    <submittedName>
        <fullName evidence="2">Uncharacterized protein</fullName>
    </submittedName>
</protein>
<sequence>MTESTGSGGGDAQGVRSTPSGTAGSEAEDLHGTAREVHRDNEEGGAEEAARTPGA</sequence>
<dbReference type="EMBL" id="FOWQ01000007">
    <property type="protein sequence ID" value="SFP70391.1"/>
    <property type="molecule type" value="Genomic_DNA"/>
</dbReference>
<feature type="compositionally biased region" description="Basic and acidic residues" evidence="1">
    <location>
        <begin position="28"/>
        <end position="42"/>
    </location>
</feature>
<accession>A0A1I5SIA9</accession>
<dbReference type="Proteomes" id="UP000198857">
    <property type="component" value="Unassembled WGS sequence"/>
</dbReference>
<feature type="compositionally biased region" description="Gly residues" evidence="1">
    <location>
        <begin position="1"/>
        <end position="12"/>
    </location>
</feature>
<reference evidence="3" key="1">
    <citation type="submission" date="2016-10" db="EMBL/GenBank/DDBJ databases">
        <authorList>
            <person name="Varghese N."/>
            <person name="Submissions S."/>
        </authorList>
    </citation>
    <scope>NUCLEOTIDE SEQUENCE [LARGE SCALE GENOMIC DNA]</scope>
    <source>
        <strain evidence="3">DSM 44208</strain>
    </source>
</reference>
<proteinExistence type="predicted"/>